<evidence type="ECO:0000313" key="4">
    <source>
        <dbReference type="EMBL" id="DAD50855.1"/>
    </source>
</evidence>
<keyword evidence="2 4" id="KW-0167">Capsid protein</keyword>
<organism evidence="4 5">
    <name type="scientific">ssRNA phage SRR5466727_4</name>
    <dbReference type="NCBI Taxonomy" id="2786433"/>
    <lineage>
        <taxon>Viruses</taxon>
        <taxon>Riboviria</taxon>
        <taxon>Orthornavirae</taxon>
        <taxon>Lenarviricota</taxon>
        <taxon>Leviviricetes</taxon>
        <taxon>Norzivirales</taxon>
        <taxon>Fiersviridae</taxon>
        <taxon>Kowinovirus</taxon>
        <taxon>Kowinovirus pelenecus</taxon>
    </lineage>
</organism>
<reference evidence="4" key="1">
    <citation type="submission" date="2020-09" db="EMBL/GenBank/DDBJ databases">
        <title>Leviviricetes taxonomy.</title>
        <authorList>
            <person name="Stockdale S.R."/>
            <person name="Callanan J."/>
            <person name="Adriaenssens E.M."/>
            <person name="Kuhn J.H."/>
            <person name="Rumnieks J."/>
            <person name="Shkoporov A."/>
            <person name="Draper L.A."/>
            <person name="Ross P."/>
            <person name="Hill C."/>
        </authorList>
    </citation>
    <scope>NUCLEOTIDE SEQUENCE</scope>
</reference>
<dbReference type="GO" id="GO:0019028">
    <property type="term" value="C:viral capsid"/>
    <property type="evidence" value="ECO:0007669"/>
    <property type="project" value="UniProtKB-KW"/>
</dbReference>
<dbReference type="EMBL" id="BK013646">
    <property type="protein sequence ID" value="DAD50855.1"/>
    <property type="molecule type" value="Genomic_RNA"/>
</dbReference>
<sequence length="130" mass="13497">MPQATNLIVKDAAGVDKTFTLLTPAAGYGSPAEWALKEGATAAVWPTATLSAHKTGNRSRRVPVKVRVPASYTSVTTGLPVVSSSMEFNGSASVPDDFPDDQKDNAVAYIAGVISTALVMACFRDGLPAN</sequence>
<comment type="subcellular location">
    <subcellularLocation>
        <location evidence="1">Virion</location>
    </subcellularLocation>
</comment>
<dbReference type="KEGG" id="vg:80398488"/>
<accession>A0A8S5L088</accession>
<dbReference type="Gene3D" id="3.30.380.10">
    <property type="entry name" value="MS2 Viral Coat Protein"/>
    <property type="match status" value="1"/>
</dbReference>
<evidence type="ECO:0000256" key="1">
    <source>
        <dbReference type="ARBA" id="ARBA00004328"/>
    </source>
</evidence>
<protein>
    <submittedName>
        <fullName evidence="4">Coat protein</fullName>
    </submittedName>
</protein>
<keyword evidence="3" id="KW-0946">Virion</keyword>
<dbReference type="RefSeq" id="YP_010769464.1">
    <property type="nucleotide sequence ID" value="NC_073983.1"/>
</dbReference>
<proteinExistence type="predicted"/>
<dbReference type="GeneID" id="80398488"/>
<dbReference type="Proteomes" id="UP000681598">
    <property type="component" value="Segment"/>
</dbReference>
<name>A0A8S5L088_9VIRU</name>
<evidence type="ECO:0000256" key="3">
    <source>
        <dbReference type="ARBA" id="ARBA00022844"/>
    </source>
</evidence>
<dbReference type="InterPro" id="IPR015954">
    <property type="entry name" value="Phage_RNA-type_capsid"/>
</dbReference>
<keyword evidence="5" id="KW-1185">Reference proteome</keyword>
<gene>
    <name evidence="4" type="primary">SRR5466727_4_2</name>
</gene>
<evidence type="ECO:0000256" key="2">
    <source>
        <dbReference type="ARBA" id="ARBA00022561"/>
    </source>
</evidence>
<evidence type="ECO:0000313" key="5">
    <source>
        <dbReference type="Proteomes" id="UP000681598"/>
    </source>
</evidence>